<sequence>MLLSEVGWRSRVQAVVIDEAHCISTWGPEFRKDYSRIGDLRSRVPRGTAFVAVSATLHGQILQDVKRSLHYASNVTVIGANTDRPNVRYEAQVTNGNINSCYMALETFMDSKKTVV</sequence>
<gene>
    <name evidence="7" type="ORF">BG006_000567</name>
</gene>
<comment type="catalytic activity">
    <reaction evidence="4">
        <text>Couples ATP hydrolysis with the unwinding of duplex DNA by translocating in the 3'-5' direction.</text>
        <dbReference type="EC" id="5.6.2.4"/>
    </reaction>
</comment>
<keyword evidence="2" id="KW-0238">DNA-binding</keyword>
<comment type="caution">
    <text evidence="7">The sequence shown here is derived from an EMBL/GenBank/DDBJ whole genome shotgun (WGS) entry which is preliminary data.</text>
</comment>
<dbReference type="SUPFAM" id="SSF52540">
    <property type="entry name" value="P-loop containing nucleoside triphosphate hydrolases"/>
    <property type="match status" value="1"/>
</dbReference>
<name>A0A9P5SB66_9FUNG</name>
<keyword evidence="3" id="KW-0413">Isomerase</keyword>
<dbReference type="EC" id="5.6.2.4" evidence="5"/>
<evidence type="ECO:0000259" key="6">
    <source>
        <dbReference type="PROSITE" id="PS51192"/>
    </source>
</evidence>
<dbReference type="InterPro" id="IPR014001">
    <property type="entry name" value="Helicase_ATP-bd"/>
</dbReference>
<dbReference type="GO" id="GO:0003677">
    <property type="term" value="F:DNA binding"/>
    <property type="evidence" value="ECO:0007669"/>
    <property type="project" value="UniProtKB-KW"/>
</dbReference>
<reference evidence="7" key="1">
    <citation type="journal article" date="2020" name="Fungal Divers.">
        <title>Resolving the Mortierellaceae phylogeny through synthesis of multi-gene phylogenetics and phylogenomics.</title>
        <authorList>
            <person name="Vandepol N."/>
            <person name="Liber J."/>
            <person name="Desiro A."/>
            <person name="Na H."/>
            <person name="Kennedy M."/>
            <person name="Barry K."/>
            <person name="Grigoriev I.V."/>
            <person name="Miller A.N."/>
            <person name="O'Donnell K."/>
            <person name="Stajich J.E."/>
            <person name="Bonito G."/>
        </authorList>
    </citation>
    <scope>NUCLEOTIDE SEQUENCE</scope>
    <source>
        <strain evidence="7">NVP1</strain>
    </source>
</reference>
<organism evidence="7 8">
    <name type="scientific">Podila minutissima</name>
    <dbReference type="NCBI Taxonomy" id="64525"/>
    <lineage>
        <taxon>Eukaryota</taxon>
        <taxon>Fungi</taxon>
        <taxon>Fungi incertae sedis</taxon>
        <taxon>Mucoromycota</taxon>
        <taxon>Mortierellomycotina</taxon>
        <taxon>Mortierellomycetes</taxon>
        <taxon>Mortierellales</taxon>
        <taxon>Mortierellaceae</taxon>
        <taxon>Podila</taxon>
    </lineage>
</organism>
<dbReference type="Proteomes" id="UP000696485">
    <property type="component" value="Unassembled WGS sequence"/>
</dbReference>
<evidence type="ECO:0000256" key="2">
    <source>
        <dbReference type="ARBA" id="ARBA00023125"/>
    </source>
</evidence>
<evidence type="ECO:0000256" key="1">
    <source>
        <dbReference type="ARBA" id="ARBA00005446"/>
    </source>
</evidence>
<dbReference type="EMBL" id="JAAAUY010001099">
    <property type="protein sequence ID" value="KAF9324375.1"/>
    <property type="molecule type" value="Genomic_DNA"/>
</dbReference>
<dbReference type="GO" id="GO:0006281">
    <property type="term" value="P:DNA repair"/>
    <property type="evidence" value="ECO:0007669"/>
    <property type="project" value="TreeGrafter"/>
</dbReference>
<dbReference type="PROSITE" id="PS51192">
    <property type="entry name" value="HELICASE_ATP_BIND_1"/>
    <property type="match status" value="1"/>
</dbReference>
<dbReference type="PANTHER" id="PTHR13710:SF105">
    <property type="entry name" value="ATP-DEPENDENT DNA HELICASE Q1"/>
    <property type="match status" value="1"/>
</dbReference>
<dbReference type="Gene3D" id="3.40.50.300">
    <property type="entry name" value="P-loop containing nucleotide triphosphate hydrolases"/>
    <property type="match status" value="1"/>
</dbReference>
<proteinExistence type="inferred from homology"/>
<dbReference type="GO" id="GO:0005737">
    <property type="term" value="C:cytoplasm"/>
    <property type="evidence" value="ECO:0007669"/>
    <property type="project" value="TreeGrafter"/>
</dbReference>
<comment type="similarity">
    <text evidence="1">Belongs to the helicase family. RecQ subfamily.</text>
</comment>
<dbReference type="AlphaFoldDB" id="A0A9P5SB66"/>
<dbReference type="InterPro" id="IPR011545">
    <property type="entry name" value="DEAD/DEAH_box_helicase_dom"/>
</dbReference>
<dbReference type="GO" id="GO:0006310">
    <property type="term" value="P:DNA recombination"/>
    <property type="evidence" value="ECO:0007669"/>
    <property type="project" value="TreeGrafter"/>
</dbReference>
<evidence type="ECO:0000313" key="7">
    <source>
        <dbReference type="EMBL" id="KAF9324375.1"/>
    </source>
</evidence>
<keyword evidence="8" id="KW-1185">Reference proteome</keyword>
<feature type="domain" description="Helicase ATP-binding" evidence="6">
    <location>
        <begin position="1"/>
        <end position="75"/>
    </location>
</feature>
<dbReference type="GO" id="GO:0005694">
    <property type="term" value="C:chromosome"/>
    <property type="evidence" value="ECO:0007669"/>
    <property type="project" value="TreeGrafter"/>
</dbReference>
<protein>
    <recommendedName>
        <fullName evidence="5">DNA 3'-5' helicase</fullName>
        <ecNumber evidence="5">5.6.2.4</ecNumber>
    </recommendedName>
</protein>
<dbReference type="GO" id="GO:0043138">
    <property type="term" value="F:3'-5' DNA helicase activity"/>
    <property type="evidence" value="ECO:0007669"/>
    <property type="project" value="UniProtKB-EC"/>
</dbReference>
<evidence type="ECO:0000256" key="5">
    <source>
        <dbReference type="ARBA" id="ARBA00034808"/>
    </source>
</evidence>
<dbReference type="Pfam" id="PF00270">
    <property type="entry name" value="DEAD"/>
    <property type="match status" value="1"/>
</dbReference>
<accession>A0A9P5SB66</accession>
<dbReference type="InterPro" id="IPR027417">
    <property type="entry name" value="P-loop_NTPase"/>
</dbReference>
<dbReference type="GO" id="GO:0009378">
    <property type="term" value="F:four-way junction helicase activity"/>
    <property type="evidence" value="ECO:0007669"/>
    <property type="project" value="TreeGrafter"/>
</dbReference>
<feature type="non-terminal residue" evidence="7">
    <location>
        <position position="116"/>
    </location>
</feature>
<evidence type="ECO:0000256" key="4">
    <source>
        <dbReference type="ARBA" id="ARBA00034617"/>
    </source>
</evidence>
<evidence type="ECO:0000256" key="3">
    <source>
        <dbReference type="ARBA" id="ARBA00023235"/>
    </source>
</evidence>
<dbReference type="GO" id="GO:0005524">
    <property type="term" value="F:ATP binding"/>
    <property type="evidence" value="ECO:0007669"/>
    <property type="project" value="InterPro"/>
</dbReference>
<evidence type="ECO:0000313" key="8">
    <source>
        <dbReference type="Proteomes" id="UP000696485"/>
    </source>
</evidence>
<dbReference type="PANTHER" id="PTHR13710">
    <property type="entry name" value="DNA HELICASE RECQ FAMILY MEMBER"/>
    <property type="match status" value="1"/>
</dbReference>